<dbReference type="InterPro" id="IPR006015">
    <property type="entry name" value="Universal_stress_UspA"/>
</dbReference>
<dbReference type="AlphaFoldDB" id="A0A2U1FDB9"/>
<dbReference type="PANTHER" id="PTHR31964:SF113">
    <property type="entry name" value="USPA DOMAIN-CONTAINING PROTEIN"/>
    <property type="match status" value="1"/>
</dbReference>
<protein>
    <submittedName>
        <fullName evidence="3">Nucleotide-binding universal stress UspA family protein</fullName>
    </submittedName>
</protein>
<dbReference type="Gene3D" id="3.40.50.12370">
    <property type="match status" value="1"/>
</dbReference>
<dbReference type="InterPro" id="IPR014729">
    <property type="entry name" value="Rossmann-like_a/b/a_fold"/>
</dbReference>
<dbReference type="EMBL" id="QEKW01000005">
    <property type="protein sequence ID" value="PVZ10201.1"/>
    <property type="molecule type" value="Genomic_DNA"/>
</dbReference>
<evidence type="ECO:0000313" key="4">
    <source>
        <dbReference type="Proteomes" id="UP000245639"/>
    </source>
</evidence>
<dbReference type="SUPFAM" id="SSF52402">
    <property type="entry name" value="Adenine nucleotide alpha hydrolases-like"/>
    <property type="match status" value="2"/>
</dbReference>
<sequence length="283" mass="28429">MAGSVVLVGFDGSREAAGAIAVGARVLPGVTARVVTVWAPPGADQVLRRRITRDARTLDELSARIEQECAAAAEDVAADGAALARAAGWRGEPATHRGFGDAGAVLARLAGEIPAAALVVGSRGLGGTAALLGSVSDLAVHHSPVPVLVVPPLLRGERAAAATGPVLVGHDGSAGAEHAQRTASALLPGREQIAVHVTDDRRAGAEAAEPGPPDAVTVSARGWGARAIADALDAEAAARDAGVVVVGSRGRTALREVLLGSTAMAVLHRVHRPILVVPTPAER</sequence>
<evidence type="ECO:0000313" key="3">
    <source>
        <dbReference type="EMBL" id="PVZ10201.1"/>
    </source>
</evidence>
<dbReference type="Proteomes" id="UP000245639">
    <property type="component" value="Unassembled WGS sequence"/>
</dbReference>
<dbReference type="InterPro" id="IPR006016">
    <property type="entry name" value="UspA"/>
</dbReference>
<feature type="domain" description="UspA" evidence="2">
    <location>
        <begin position="6"/>
        <end position="151"/>
    </location>
</feature>
<comment type="caution">
    <text evidence="3">The sequence shown here is derived from an EMBL/GenBank/DDBJ whole genome shotgun (WGS) entry which is preliminary data.</text>
</comment>
<dbReference type="OrthoDB" id="3473874at2"/>
<dbReference type="PANTHER" id="PTHR31964">
    <property type="entry name" value="ADENINE NUCLEOTIDE ALPHA HYDROLASES-LIKE SUPERFAMILY PROTEIN"/>
    <property type="match status" value="1"/>
</dbReference>
<reference evidence="3 4" key="1">
    <citation type="submission" date="2018-04" db="EMBL/GenBank/DDBJ databases">
        <title>Genomic Encyclopedia of Type Strains, Phase IV (KMG-IV): sequencing the most valuable type-strain genomes for metagenomic binning, comparative biology and taxonomic classification.</title>
        <authorList>
            <person name="Goeker M."/>
        </authorList>
    </citation>
    <scope>NUCLEOTIDE SEQUENCE [LARGE SCALE GENOMIC DNA]</scope>
    <source>
        <strain evidence="3 4">DSM 45771</strain>
    </source>
</reference>
<dbReference type="Gene3D" id="3.40.50.620">
    <property type="entry name" value="HUPs"/>
    <property type="match status" value="1"/>
</dbReference>
<gene>
    <name evidence="3" type="ORF">C8D89_105278</name>
</gene>
<evidence type="ECO:0000259" key="2">
    <source>
        <dbReference type="Pfam" id="PF00582"/>
    </source>
</evidence>
<proteinExistence type="inferred from homology"/>
<feature type="domain" description="UspA" evidence="2">
    <location>
        <begin position="205"/>
        <end position="278"/>
    </location>
</feature>
<name>A0A2U1FDB9_9PSEU</name>
<dbReference type="PRINTS" id="PR01438">
    <property type="entry name" value="UNVRSLSTRESS"/>
</dbReference>
<accession>A0A2U1FDB9</accession>
<organism evidence="3 4">
    <name type="scientific">Actinomycetospora cinnamomea</name>
    <dbReference type="NCBI Taxonomy" id="663609"/>
    <lineage>
        <taxon>Bacteria</taxon>
        <taxon>Bacillati</taxon>
        <taxon>Actinomycetota</taxon>
        <taxon>Actinomycetes</taxon>
        <taxon>Pseudonocardiales</taxon>
        <taxon>Pseudonocardiaceae</taxon>
        <taxon>Actinomycetospora</taxon>
    </lineage>
</organism>
<comment type="similarity">
    <text evidence="1">Belongs to the universal stress protein A family.</text>
</comment>
<evidence type="ECO:0000256" key="1">
    <source>
        <dbReference type="ARBA" id="ARBA00008791"/>
    </source>
</evidence>
<dbReference type="Pfam" id="PF00582">
    <property type="entry name" value="Usp"/>
    <property type="match status" value="2"/>
</dbReference>
<keyword evidence="4" id="KW-1185">Reference proteome</keyword>